<dbReference type="InterPro" id="IPR009057">
    <property type="entry name" value="Homeodomain-like_sf"/>
</dbReference>
<dbReference type="EMBL" id="JACOFV010000009">
    <property type="protein sequence ID" value="MBC3862646.1"/>
    <property type="molecule type" value="Genomic_DNA"/>
</dbReference>
<dbReference type="Gene3D" id="1.10.10.60">
    <property type="entry name" value="Homeodomain-like"/>
    <property type="match status" value="1"/>
</dbReference>
<evidence type="ECO:0000313" key="4">
    <source>
        <dbReference type="EMBL" id="MBC3862646.1"/>
    </source>
</evidence>
<dbReference type="AlphaFoldDB" id="A0A923KQA6"/>
<organism evidence="4 5">
    <name type="scientific">Undibacterium jejuense</name>
    <dbReference type="NCBI Taxonomy" id="1344949"/>
    <lineage>
        <taxon>Bacteria</taxon>
        <taxon>Pseudomonadati</taxon>
        <taxon>Pseudomonadota</taxon>
        <taxon>Betaproteobacteria</taxon>
        <taxon>Burkholderiales</taxon>
        <taxon>Oxalobacteraceae</taxon>
        <taxon>Undibacterium</taxon>
    </lineage>
</organism>
<reference evidence="4" key="1">
    <citation type="submission" date="2020-08" db="EMBL/GenBank/DDBJ databases">
        <title>Novel species isolated from subtropical streams in China.</title>
        <authorList>
            <person name="Lu H."/>
        </authorList>
    </citation>
    <scope>NUCLEOTIDE SEQUENCE</scope>
    <source>
        <strain evidence="4">KACC 12607</strain>
    </source>
</reference>
<evidence type="ECO:0000256" key="2">
    <source>
        <dbReference type="PROSITE-ProRule" id="PRU00335"/>
    </source>
</evidence>
<dbReference type="InterPro" id="IPR001647">
    <property type="entry name" value="HTH_TetR"/>
</dbReference>
<dbReference type="PROSITE" id="PS50977">
    <property type="entry name" value="HTH_TETR_2"/>
    <property type="match status" value="1"/>
</dbReference>
<comment type="caution">
    <text evidence="4">The sequence shown here is derived from an EMBL/GenBank/DDBJ whole genome shotgun (WGS) entry which is preliminary data.</text>
</comment>
<dbReference type="SUPFAM" id="SSF48498">
    <property type="entry name" value="Tetracyclin repressor-like, C-terminal domain"/>
    <property type="match status" value="1"/>
</dbReference>
<dbReference type="PRINTS" id="PR00455">
    <property type="entry name" value="HTHTETR"/>
</dbReference>
<dbReference type="RefSeq" id="WP_186912561.1">
    <property type="nucleotide sequence ID" value="NZ_JACOFV010000009.1"/>
</dbReference>
<dbReference type="PANTHER" id="PTHR30328">
    <property type="entry name" value="TRANSCRIPTIONAL REPRESSOR"/>
    <property type="match status" value="1"/>
</dbReference>
<dbReference type="Pfam" id="PF00440">
    <property type="entry name" value="TetR_N"/>
    <property type="match status" value="1"/>
</dbReference>
<dbReference type="Gene3D" id="1.10.357.10">
    <property type="entry name" value="Tetracycline Repressor, domain 2"/>
    <property type="match status" value="1"/>
</dbReference>
<dbReference type="Proteomes" id="UP000634011">
    <property type="component" value="Unassembled WGS sequence"/>
</dbReference>
<sequence length="214" mass="24491">MDKRVEPSLSQRDQIEARILQCATEVFSESGFAGTSIATIAERAGISKQNLLYYYANKQVLYQTVLDQVLDQWLERMDILADADQEPEFLLRSYIREKLRFSQEQPHASRVYAMEVISGAQTYSESMREKIIPFLKKDIAVFEGWIAKGKIAAVNPTHLLFLIWAMTQSYADFSTQMCLVLGHSPLKPEDFNNAEQLISELVLQRLQCLGKFVD</sequence>
<dbReference type="PANTHER" id="PTHR30328:SF54">
    <property type="entry name" value="HTH-TYPE TRANSCRIPTIONAL REPRESSOR SCO4008"/>
    <property type="match status" value="1"/>
</dbReference>
<dbReference type="GO" id="GO:0003677">
    <property type="term" value="F:DNA binding"/>
    <property type="evidence" value="ECO:0007669"/>
    <property type="project" value="UniProtKB-UniRule"/>
</dbReference>
<dbReference type="GO" id="GO:0045892">
    <property type="term" value="P:negative regulation of DNA-templated transcription"/>
    <property type="evidence" value="ECO:0007669"/>
    <property type="project" value="InterPro"/>
</dbReference>
<evidence type="ECO:0000313" key="5">
    <source>
        <dbReference type="Proteomes" id="UP000634011"/>
    </source>
</evidence>
<evidence type="ECO:0000259" key="3">
    <source>
        <dbReference type="PROSITE" id="PS50977"/>
    </source>
</evidence>
<dbReference type="SUPFAM" id="SSF46689">
    <property type="entry name" value="Homeodomain-like"/>
    <property type="match status" value="1"/>
</dbReference>
<gene>
    <name evidence="4" type="ORF">H8K32_11080</name>
</gene>
<keyword evidence="1 2" id="KW-0238">DNA-binding</keyword>
<evidence type="ECO:0000256" key="1">
    <source>
        <dbReference type="ARBA" id="ARBA00023125"/>
    </source>
</evidence>
<dbReference type="InterPro" id="IPR013573">
    <property type="entry name" value="Tscrpt_reg_YcdC_C"/>
</dbReference>
<dbReference type="InterPro" id="IPR036271">
    <property type="entry name" value="Tet_transcr_reg_TetR-rel_C_sf"/>
</dbReference>
<protein>
    <submittedName>
        <fullName evidence="4">TetR family transcriptional regulator C-terminal domain-containing protein</fullName>
    </submittedName>
</protein>
<feature type="DNA-binding region" description="H-T-H motif" evidence="2">
    <location>
        <begin position="36"/>
        <end position="55"/>
    </location>
</feature>
<proteinExistence type="predicted"/>
<name>A0A923KQA6_9BURK</name>
<accession>A0A923KQA6</accession>
<keyword evidence="5" id="KW-1185">Reference proteome</keyword>
<feature type="domain" description="HTH tetR-type" evidence="3">
    <location>
        <begin position="13"/>
        <end position="73"/>
    </location>
</feature>
<dbReference type="InterPro" id="IPR050109">
    <property type="entry name" value="HTH-type_TetR-like_transc_reg"/>
</dbReference>
<dbReference type="Pfam" id="PF08362">
    <property type="entry name" value="TetR_C_3"/>
    <property type="match status" value="1"/>
</dbReference>